<keyword evidence="2" id="KW-1185">Reference proteome</keyword>
<reference evidence="1" key="1">
    <citation type="journal article" date="2014" name="Int. J. Syst. Evol. Microbiol.">
        <title>Complete genome sequence of Corynebacterium casei LMG S-19264T (=DSM 44701T), isolated from a smear-ripened cheese.</title>
        <authorList>
            <consortium name="US DOE Joint Genome Institute (JGI-PGF)"/>
            <person name="Walter F."/>
            <person name="Albersmeier A."/>
            <person name="Kalinowski J."/>
            <person name="Ruckert C."/>
        </authorList>
    </citation>
    <scope>NUCLEOTIDE SEQUENCE</scope>
    <source>
        <strain evidence="1">CGMCC 1.12195</strain>
    </source>
</reference>
<sequence>MKRFTFINSYDLIQFYMKANVLFIVFLFTLSSMLACKKDGLSAAEATEVTTLETEYIAVSGITDVDYAFNLRFEKASGIKEYGIVFIPWINEKSETTPTIDGEHAVLIPFEDTPATAGAVITKKMTFYFFDFNNANYRAYAILKNGTVVYGETLYFALGS</sequence>
<dbReference type="Proteomes" id="UP000660862">
    <property type="component" value="Unassembled WGS sequence"/>
</dbReference>
<comment type="caution">
    <text evidence="1">The sequence shown here is derived from an EMBL/GenBank/DDBJ whole genome shotgun (WGS) entry which is preliminary data.</text>
</comment>
<evidence type="ECO:0000313" key="1">
    <source>
        <dbReference type="EMBL" id="GGG87755.1"/>
    </source>
</evidence>
<name>A0A917HS98_9SPHI</name>
<reference evidence="1" key="2">
    <citation type="submission" date="2020-09" db="EMBL/GenBank/DDBJ databases">
        <authorList>
            <person name="Sun Q."/>
            <person name="Zhou Y."/>
        </authorList>
    </citation>
    <scope>NUCLEOTIDE SEQUENCE</scope>
    <source>
        <strain evidence="1">CGMCC 1.12195</strain>
    </source>
</reference>
<evidence type="ECO:0000313" key="2">
    <source>
        <dbReference type="Proteomes" id="UP000660862"/>
    </source>
</evidence>
<protein>
    <submittedName>
        <fullName evidence="1">Uncharacterized protein</fullName>
    </submittedName>
</protein>
<dbReference type="EMBL" id="BMER01000001">
    <property type="protein sequence ID" value="GGG87755.1"/>
    <property type="molecule type" value="Genomic_DNA"/>
</dbReference>
<accession>A0A917HS98</accession>
<proteinExistence type="predicted"/>
<gene>
    <name evidence="1" type="ORF">GCM10007415_22050</name>
</gene>
<organism evidence="1 2">
    <name type="scientific">Parapedobacter pyrenivorans</name>
    <dbReference type="NCBI Taxonomy" id="1305674"/>
    <lineage>
        <taxon>Bacteria</taxon>
        <taxon>Pseudomonadati</taxon>
        <taxon>Bacteroidota</taxon>
        <taxon>Sphingobacteriia</taxon>
        <taxon>Sphingobacteriales</taxon>
        <taxon>Sphingobacteriaceae</taxon>
        <taxon>Parapedobacter</taxon>
    </lineage>
</organism>
<dbReference type="AlphaFoldDB" id="A0A917HS98"/>